<comment type="caution">
    <text evidence="3">The sequence shown here is derived from an EMBL/GenBank/DDBJ whole genome shotgun (WGS) entry which is preliminary data.</text>
</comment>
<dbReference type="EMBL" id="JAFIMR010000005">
    <property type="protein sequence ID" value="KAI1878875.1"/>
    <property type="molecule type" value="Genomic_DNA"/>
</dbReference>
<feature type="region of interest" description="Disordered" evidence="1">
    <location>
        <begin position="598"/>
        <end position="773"/>
    </location>
</feature>
<feature type="compositionally biased region" description="Low complexity" evidence="1">
    <location>
        <begin position="403"/>
        <end position="418"/>
    </location>
</feature>
<sequence>MYGAPTQHRGTRGVTFAPLAQAEATDASALDESSEEVQQRWENLTAKERFRNQIQDILRHSSTIEDYEDENDLHQVQEVRSGHAAAYVPVGDLIPNPGFEERDIAELSGSYGGYYAPTYERPPYEKRPPYDRAPSSLSKASDSRTETTYMGSEPGDKFLHYAPKITSVEVDGQSDESQPPTERPNYKPFVLKGPFLAVLFLVIVILMALTEAAVHVLPDATKGSEALLSTRNSTRVKVRDLWAERQSSHLLHGLHYPRDDDITGDGVSDGDKGSGDTKPNPVRTTSSTITTEEKSSTTSSTSTTSLDSVASTSTKSDPKQPQVTSTAEDTAPTTTKTQQSLTSTTTSQVLSSENGPKPSENDSPKPTNDPRPSDVTMTTNKPLPSTTQPNPQQPGGSTGGESGPTNENSHPTGGKTNPPGGGADRTSTSSQPDKQPHPTEANPSTTGTDPTPPDNGPTPPQTHTLPGEITTAPPPFPPILSTTSTSEKEPTHTDGGHGDIPGPSSTTTTSQQAPGPPQQSTERTFRTCFVSVTQVFTQWTTVPAVTVNVGVLEIGVNKRSVSPTQVKLVPRQDPNCDVVVTATVYSTIVLTTTSTILSVGIPDKPSTTPPVPDPGGSTEKQTTSSDTGVPSITNSITVTTSTSTSVSQPSEPASQPDGPTEKPSTVTSSAQVTTSDPPNPGGISSTSSTSKASDPVVPPSSSSTASLTQSSHTTIHPPLPPGSSTDQISATNSEVSSDVSLTTTRATQTNVPSQVAETTTIKPPQEDGVTRSTQERLTITTLPQMPKSTVITTVEISTVVQIVTSTISTSATDRDAPGGIFIMTRSMTSKFYNTKVKTVELATTDGVATTLVLTQTDENGVLTTATETMFAYLTTSTGTDSNGRPETKVLEVLKRPSRSTFTDSQGRLTTKTYQTTLSTTTRTDRYGRPTLTEILDITETPSVMTLYDENHIATATITKMVGDGTSTSTVIAVATSTMTGNASSASAGHKEPIKLPMTSSQYFSSVLLPIFLAIALSIAVRILDQNAKLYQPFFALTLPYGARTADSLCLNTTGMWGLVSGILSPLTGNVLLVVTGLLVLTSSLLIALSTEAVRVVSDCSGGSDVPCPAALSVVPGTAQAIVGLFCFMALLLAIAGFALWGRQTGIWNNRPWSMFDIGRLALNGSTLALLKRMRPKNGKIKNGDAIRAFGNRRFGLGYWKAGNDWQYGIMIMNDAGSLLDKNRGIEFKEGGKWSVRKKSMPFFTLSLAGRSLFLLLLMSLVLIILLNNNTGVNYQTFMDDASFGGRFLLTAVGVVISLSWWTFFSCIAYLSPYRLLYRNRGAKEAIYLSAPTNPYAGFWRVTTRQHPDTYLGVVAFTAILSDILPILLANIPSIGLSDGGASTASTWFSVSILCIMIVVIIWSFLLSWPPMPIDPSTIAGAMYYATDPSKFLNGVRTSGRSSPV</sequence>
<dbReference type="InterPro" id="IPR021840">
    <property type="entry name" value="DUF3433"/>
</dbReference>
<dbReference type="PANTHER" id="PTHR37544">
    <property type="entry name" value="SPRAY-RELATED"/>
    <property type="match status" value="1"/>
</dbReference>
<organism evidence="3 4">
    <name type="scientific">Neoarthrinium moseri</name>
    <dbReference type="NCBI Taxonomy" id="1658444"/>
    <lineage>
        <taxon>Eukaryota</taxon>
        <taxon>Fungi</taxon>
        <taxon>Dikarya</taxon>
        <taxon>Ascomycota</taxon>
        <taxon>Pezizomycotina</taxon>
        <taxon>Sordariomycetes</taxon>
        <taxon>Xylariomycetidae</taxon>
        <taxon>Amphisphaeriales</taxon>
        <taxon>Apiosporaceae</taxon>
        <taxon>Neoarthrinium</taxon>
    </lineage>
</organism>
<accession>A0A9Q0AU66</accession>
<feature type="transmembrane region" description="Helical" evidence="2">
    <location>
        <begin position="1002"/>
        <end position="1023"/>
    </location>
</feature>
<evidence type="ECO:0000256" key="2">
    <source>
        <dbReference type="SAM" id="Phobius"/>
    </source>
</evidence>
<keyword evidence="2" id="KW-0472">Membrane</keyword>
<feature type="transmembrane region" description="Helical" evidence="2">
    <location>
        <begin position="1242"/>
        <end position="1267"/>
    </location>
</feature>
<feature type="transmembrane region" description="Helical" evidence="2">
    <location>
        <begin position="1287"/>
        <end position="1310"/>
    </location>
</feature>
<feature type="compositionally biased region" description="Polar residues" evidence="1">
    <location>
        <begin position="618"/>
        <end position="630"/>
    </location>
</feature>
<gene>
    <name evidence="3" type="ORF">JX265_003052</name>
</gene>
<keyword evidence="4" id="KW-1185">Reference proteome</keyword>
<evidence type="ECO:0000256" key="1">
    <source>
        <dbReference type="SAM" id="MobiDB-lite"/>
    </source>
</evidence>
<dbReference type="PANTHER" id="PTHR37544:SF3">
    <property type="entry name" value="SPRAY"/>
    <property type="match status" value="1"/>
</dbReference>
<keyword evidence="2" id="KW-0812">Transmembrane</keyword>
<feature type="compositionally biased region" description="Pro residues" evidence="1">
    <location>
        <begin position="450"/>
        <end position="460"/>
    </location>
</feature>
<feature type="compositionally biased region" description="Low complexity" evidence="1">
    <location>
        <begin position="631"/>
        <end position="647"/>
    </location>
</feature>
<feature type="compositionally biased region" description="Polar residues" evidence="1">
    <location>
        <begin position="135"/>
        <end position="150"/>
    </location>
</feature>
<feature type="compositionally biased region" description="Low complexity" evidence="1">
    <location>
        <begin position="501"/>
        <end position="521"/>
    </location>
</feature>
<reference evidence="3" key="1">
    <citation type="submission" date="2021-03" db="EMBL/GenBank/DDBJ databases">
        <title>Revisited historic fungal species revealed as producer of novel bioactive compounds through whole genome sequencing and comparative genomics.</title>
        <authorList>
            <person name="Vignolle G.A."/>
            <person name="Hochenegger N."/>
            <person name="Mach R.L."/>
            <person name="Mach-Aigner A.R."/>
            <person name="Javad Rahimi M."/>
            <person name="Salim K.A."/>
            <person name="Chan C.M."/>
            <person name="Lim L.B.L."/>
            <person name="Cai F."/>
            <person name="Druzhinina I.S."/>
            <person name="U'Ren J.M."/>
            <person name="Derntl C."/>
        </authorList>
    </citation>
    <scope>NUCLEOTIDE SEQUENCE</scope>
    <source>
        <strain evidence="3">TUCIM 5799</strain>
    </source>
</reference>
<feature type="region of interest" description="Disordered" evidence="1">
    <location>
        <begin position="254"/>
        <end position="523"/>
    </location>
</feature>
<feature type="region of interest" description="Disordered" evidence="1">
    <location>
        <begin position="1"/>
        <end position="36"/>
    </location>
</feature>
<feature type="compositionally biased region" description="Polar residues" evidence="1">
    <location>
        <begin position="722"/>
        <end position="762"/>
    </location>
</feature>
<evidence type="ECO:0000313" key="3">
    <source>
        <dbReference type="EMBL" id="KAI1878875.1"/>
    </source>
</evidence>
<feature type="transmembrane region" description="Helical" evidence="2">
    <location>
        <begin position="189"/>
        <end position="209"/>
    </location>
</feature>
<dbReference type="Proteomes" id="UP000829685">
    <property type="component" value="Unassembled WGS sequence"/>
</dbReference>
<feature type="transmembrane region" description="Helical" evidence="2">
    <location>
        <begin position="1120"/>
        <end position="1140"/>
    </location>
</feature>
<feature type="compositionally biased region" description="Low complexity" evidence="1">
    <location>
        <begin position="700"/>
        <end position="714"/>
    </location>
</feature>
<feature type="compositionally biased region" description="Low complexity" evidence="1">
    <location>
        <begin position="323"/>
        <end position="353"/>
    </location>
</feature>
<dbReference type="Pfam" id="PF11915">
    <property type="entry name" value="DUF3433"/>
    <property type="match status" value="2"/>
</dbReference>
<name>A0A9Q0AU66_9PEZI</name>
<evidence type="ECO:0000313" key="4">
    <source>
        <dbReference type="Proteomes" id="UP000829685"/>
    </source>
</evidence>
<feature type="compositionally biased region" description="Basic and acidic residues" evidence="1">
    <location>
        <begin position="486"/>
        <end position="497"/>
    </location>
</feature>
<feature type="compositionally biased region" description="Low complexity" evidence="1">
    <location>
        <begin position="664"/>
        <end position="675"/>
    </location>
</feature>
<feature type="compositionally biased region" description="Low complexity" evidence="1">
    <location>
        <begin position="284"/>
        <end position="314"/>
    </location>
</feature>
<feature type="region of interest" description="Disordered" evidence="1">
    <location>
        <begin position="118"/>
        <end position="153"/>
    </location>
</feature>
<feature type="transmembrane region" description="Helical" evidence="2">
    <location>
        <begin position="1388"/>
        <end position="1408"/>
    </location>
</feature>
<keyword evidence="2" id="KW-1133">Transmembrane helix</keyword>
<feature type="compositionally biased region" description="Polar residues" evidence="1">
    <location>
        <begin position="375"/>
        <end position="390"/>
    </location>
</feature>
<proteinExistence type="predicted"/>
<protein>
    <submittedName>
        <fullName evidence="3">Uncharacterized protein</fullName>
    </submittedName>
</protein>
<feature type="transmembrane region" description="Helical" evidence="2">
    <location>
        <begin position="1349"/>
        <end position="1368"/>
    </location>
</feature>